<evidence type="ECO:0000313" key="6">
    <source>
        <dbReference type="Proteomes" id="UP000188855"/>
    </source>
</evidence>
<dbReference type="Proteomes" id="UP000186595">
    <property type="component" value="Unassembled WGS sequence"/>
</dbReference>
<evidence type="ECO:0000313" key="5">
    <source>
        <dbReference type="Proteomes" id="UP000186595"/>
    </source>
</evidence>
<evidence type="ECO:0000313" key="7">
    <source>
        <dbReference type="Proteomes" id="UP000272336"/>
    </source>
</evidence>
<name>A0A0B1MTJ8_ECOLX</name>
<keyword evidence="1" id="KW-1133">Transmembrane helix</keyword>
<dbReference type="EMBL" id="MPAF01000029">
    <property type="protein sequence ID" value="OOK26673.1"/>
    <property type="molecule type" value="Genomic_DNA"/>
</dbReference>
<gene>
    <name evidence="3" type="ORF">BMT50_15175</name>
    <name evidence="4" type="ORF">BMT91_16155</name>
    <name evidence="2" type="ORF">D9D43_07610</name>
</gene>
<dbReference type="EMBL" id="RNLZ01000010">
    <property type="protein sequence ID" value="MGE13460.1"/>
    <property type="molecule type" value="Genomic_DNA"/>
</dbReference>
<evidence type="ECO:0000313" key="4">
    <source>
        <dbReference type="EMBL" id="OOK26673.1"/>
    </source>
</evidence>
<feature type="transmembrane region" description="Helical" evidence="1">
    <location>
        <begin position="38"/>
        <end position="57"/>
    </location>
</feature>
<dbReference type="EMBL" id="MPGR01000001">
    <property type="protein sequence ID" value="OKB74019.1"/>
    <property type="molecule type" value="Genomic_DNA"/>
</dbReference>
<dbReference type="RefSeq" id="WP_000460689.1">
    <property type="nucleotide sequence ID" value="NZ_AP018784.2"/>
</dbReference>
<comment type="caution">
    <text evidence="2">The sequence shown here is derived from an EMBL/GenBank/DDBJ whole genome shotgun (WGS) entry which is preliminary data.</text>
</comment>
<accession>A0A0J3WLZ4</accession>
<reference evidence="3 5" key="2">
    <citation type="submission" date="2016-11" db="EMBL/GenBank/DDBJ databases">
        <title>Draft genome sequences of five Shigatoxin-producing Escherichia coli isolates harboring the new recently described Subtilase cytotoxin allelic variant subAB2-3.</title>
        <authorList>
            <person name="Tasara T."/>
            <person name="Fierz L."/>
            <person name="Klumpp J."/>
            <person name="Schmidt H."/>
            <person name="Stephan R."/>
        </authorList>
    </citation>
    <scope>NUCLEOTIDE SEQUENCE [LARGE SCALE GENOMIC DNA]</scope>
    <source>
        <strain evidence="3 5">453</strain>
    </source>
</reference>
<dbReference type="Proteomes" id="UP000188855">
    <property type="component" value="Unassembled WGS sequence"/>
</dbReference>
<evidence type="ECO:0000313" key="3">
    <source>
        <dbReference type="EMBL" id="OKB74019.1"/>
    </source>
</evidence>
<protein>
    <submittedName>
        <fullName evidence="2">Uncharacterized protein</fullName>
    </submittedName>
</protein>
<keyword evidence="1" id="KW-0472">Membrane</keyword>
<reference evidence="2 7" key="3">
    <citation type="submission" date="2018-10" db="EMBL/GenBank/DDBJ databases">
        <authorList>
            <consortium name="NARMS: The National Antimicrobial Resistance Monitoring System"/>
        </authorList>
    </citation>
    <scope>NUCLEOTIDE SEQUENCE [LARGE SCALE GENOMIC DNA]</scope>
    <source>
        <strain evidence="2 7">CVM N17EC0060</strain>
    </source>
</reference>
<evidence type="ECO:0000256" key="1">
    <source>
        <dbReference type="SAM" id="Phobius"/>
    </source>
</evidence>
<feature type="transmembrane region" description="Helical" evidence="1">
    <location>
        <begin position="63"/>
        <end position="83"/>
    </location>
</feature>
<evidence type="ECO:0000313" key="2">
    <source>
        <dbReference type="EMBL" id="MGE13460.1"/>
    </source>
</evidence>
<dbReference type="Proteomes" id="UP000272336">
    <property type="component" value="Unassembled WGS sequence"/>
</dbReference>
<proteinExistence type="predicted"/>
<reference evidence="4 6" key="1">
    <citation type="submission" date="2016-10" db="EMBL/GenBank/DDBJ databases">
        <title>Whole genome sequences of antibiotic resistant commensal Escherichia coli from healthy Australian adults.</title>
        <authorList>
            <person name="Moran R.A."/>
            <person name="Anantham S."/>
            <person name="Nigro S.J."/>
            <person name="Holt K.E."/>
            <person name="Hall R.M."/>
        </authorList>
    </citation>
    <scope>NUCLEOTIDE SEQUENCE [LARGE SCALE GENOMIC DNA]</scope>
    <source>
        <strain evidence="4 6">2.3-R4</strain>
    </source>
</reference>
<organism evidence="2 7">
    <name type="scientific">Escherichia coli</name>
    <dbReference type="NCBI Taxonomy" id="562"/>
    <lineage>
        <taxon>Bacteria</taxon>
        <taxon>Pseudomonadati</taxon>
        <taxon>Pseudomonadota</taxon>
        <taxon>Gammaproteobacteria</taxon>
        <taxon>Enterobacterales</taxon>
        <taxon>Enterobacteriaceae</taxon>
        <taxon>Escherichia</taxon>
    </lineage>
</organism>
<accession>A0A0B1MTJ8</accession>
<feature type="transmembrane region" description="Helical" evidence="1">
    <location>
        <begin position="6"/>
        <end position="26"/>
    </location>
</feature>
<dbReference type="AlphaFoldDB" id="A0A0B1MTJ8"/>
<keyword evidence="1" id="KW-0812">Transmembrane</keyword>
<sequence length="210" mass="23766">MFDVSLLNLPWATLVTLTSGYIGYFIANVGLKDHHKPIEVTFSSLIFGLTAMMAYQAVMWAGLNAWLATPPALLCAVTCGAWWRRYGRKWMYRLLWNNDISWSDDTSSAWQAMFDQTGFSVTEVRVILRDGSGMMSRLPGNFEEWPNGPFTLGNKGDMVLYVTHSSPSGSNEWEEYKGVVDKYWGALATYIPADQIARVEIRRVRATNDE</sequence>